<organism evidence="1 2">
    <name type="scientific">Micavibrio aeruginosavorus EPB</name>
    <dbReference type="NCBI Taxonomy" id="349215"/>
    <lineage>
        <taxon>Bacteria</taxon>
        <taxon>Pseudomonadati</taxon>
        <taxon>Bdellovibrionota</taxon>
        <taxon>Bdellovibrionia</taxon>
        <taxon>Bdellovibrionales</taxon>
        <taxon>Pseudobdellovibrionaceae</taxon>
        <taxon>Micavibrio</taxon>
    </lineage>
</organism>
<accession>M4VGF6</accession>
<dbReference type="HOGENOM" id="CLU_2220101_0_0_5"/>
<evidence type="ECO:0000313" key="1">
    <source>
        <dbReference type="EMBL" id="AGH97550.1"/>
    </source>
</evidence>
<dbReference type="AlphaFoldDB" id="M4VGF6"/>
<dbReference type="Proteomes" id="UP000011932">
    <property type="component" value="Chromosome"/>
</dbReference>
<dbReference type="KEGG" id="man:A11S_726"/>
<dbReference type="STRING" id="349215.A11S_726"/>
<gene>
    <name evidence="1" type="ORF">A11S_726</name>
</gene>
<protein>
    <submittedName>
        <fullName evidence="1">Uncharacterized protein</fullName>
    </submittedName>
</protein>
<sequence length="106" mass="12533">MNHKRGKAYHFPNVSTHKFNVIKNNIQEFQSLACIPPPRACQSDGRALQSPPTIRTIEQVLLCKIRRVTDIPRRHHRARFHPHGTMMLSKWCWIPRWRHSAPIWHG</sequence>
<reference evidence="1 2" key="1">
    <citation type="journal article" date="2013" name="ISME J.">
        <title>By their genes ye shall know them: genomic signatures of predatory bacteria.</title>
        <authorList>
            <person name="Pasternak Z."/>
            <person name="Pietrokovski S."/>
            <person name="Rotem O."/>
            <person name="Gophna U."/>
            <person name="Lurie-Weinberger M.N."/>
            <person name="Jurkevitch E."/>
        </authorList>
    </citation>
    <scope>NUCLEOTIDE SEQUENCE [LARGE SCALE GENOMIC DNA]</scope>
    <source>
        <strain evidence="1">EPB</strain>
    </source>
</reference>
<evidence type="ECO:0000313" key="2">
    <source>
        <dbReference type="Proteomes" id="UP000011932"/>
    </source>
</evidence>
<proteinExistence type="predicted"/>
<name>M4VGF6_9BACT</name>
<dbReference type="EMBL" id="CP003538">
    <property type="protein sequence ID" value="AGH97550.1"/>
    <property type="molecule type" value="Genomic_DNA"/>
</dbReference>